<dbReference type="STRING" id="1150112.SAMN04487893_11479"/>
<evidence type="ECO:0000313" key="1">
    <source>
        <dbReference type="EMBL" id="SFJ73218.1"/>
    </source>
</evidence>
<keyword evidence="2" id="KW-1185">Reference proteome</keyword>
<accession>A0A1I3TPS3</accession>
<dbReference type="InterPro" id="IPR032286">
    <property type="entry name" value="DUF4837"/>
</dbReference>
<organism evidence="1 2">
    <name type="scientific">Myroides guanonis</name>
    <dbReference type="NCBI Taxonomy" id="1150112"/>
    <lineage>
        <taxon>Bacteria</taxon>
        <taxon>Pseudomonadati</taxon>
        <taxon>Bacteroidota</taxon>
        <taxon>Flavobacteriia</taxon>
        <taxon>Flavobacteriales</taxon>
        <taxon>Flavobacteriaceae</taxon>
        <taxon>Myroides</taxon>
    </lineage>
</organism>
<reference evidence="2" key="1">
    <citation type="submission" date="2016-10" db="EMBL/GenBank/DDBJ databases">
        <authorList>
            <person name="Varghese N."/>
            <person name="Submissions S."/>
        </authorList>
    </citation>
    <scope>NUCLEOTIDE SEQUENCE [LARGE SCALE GENOMIC DNA]</scope>
    <source>
        <strain evidence="2">DSM 26542</strain>
    </source>
</reference>
<dbReference type="Pfam" id="PF16125">
    <property type="entry name" value="DUF4837"/>
    <property type="match status" value="1"/>
</dbReference>
<evidence type="ECO:0008006" key="3">
    <source>
        <dbReference type="Google" id="ProtNLM"/>
    </source>
</evidence>
<dbReference type="Proteomes" id="UP000243887">
    <property type="component" value="Unassembled WGS sequence"/>
</dbReference>
<protein>
    <recommendedName>
        <fullName evidence="3">DUF4837 domain-containing protein</fullName>
    </recommendedName>
</protein>
<dbReference type="EMBL" id="FORU01000014">
    <property type="protein sequence ID" value="SFJ73218.1"/>
    <property type="molecule type" value="Genomic_DNA"/>
</dbReference>
<proteinExistence type="predicted"/>
<dbReference type="RefSeq" id="WP_177190207.1">
    <property type="nucleotide sequence ID" value="NZ_FORU01000014.1"/>
</dbReference>
<sequence>MSFILLLFSCKEKTQEGASKLKDSQGEFNHLTLVLKDSLWNTETGDSIRKYLAASLDGIIPSEPLFIIEQFSPRIFVDKNKLARNLIIMDEESDCLFTLERSKYATPQNVFTIQAPSAEEMIDEFKINVDSIISTFLNFEINEMQHKIKRGSKLDDTVLQDVFGVKMVIPDTYKYVLQEDNFIWIKKDIASGNSNLLLYEVSIDRIENSKSIIENIVEVKDSIAALYVHGTEPNSFMKTDEGFAPFNKKLVLDNLQAFELKGTWDMRKSFMSGSYLCYVIRDDYFNRYLFIEGFTYNPSLTKRELLFELEAIIKTVNFHE</sequence>
<name>A0A1I3TPS3_9FLAO</name>
<gene>
    <name evidence="1" type="ORF">SAMN04487893_11479</name>
</gene>
<dbReference type="AlphaFoldDB" id="A0A1I3TPS3"/>
<evidence type="ECO:0000313" key="2">
    <source>
        <dbReference type="Proteomes" id="UP000243887"/>
    </source>
</evidence>